<keyword evidence="3" id="KW-0238">DNA-binding</keyword>
<dbReference type="SUPFAM" id="SSF46785">
    <property type="entry name" value="Winged helix' DNA-binding domain"/>
    <property type="match status" value="1"/>
</dbReference>
<dbReference type="RefSeq" id="WP_012759314.1">
    <property type="nucleotide sequence ID" value="NZ_CP171844.1"/>
</dbReference>
<organism evidence="9">
    <name type="scientific">Rhizobium leguminosarum</name>
    <dbReference type="NCBI Taxonomy" id="384"/>
    <lineage>
        <taxon>Bacteria</taxon>
        <taxon>Pseudomonadati</taxon>
        <taxon>Pseudomonadota</taxon>
        <taxon>Alphaproteobacteria</taxon>
        <taxon>Hyphomicrobiales</taxon>
        <taxon>Rhizobiaceae</taxon>
        <taxon>Rhizobium/Agrobacterium group</taxon>
        <taxon>Rhizobium</taxon>
    </lineage>
</organism>
<evidence type="ECO:0000256" key="2">
    <source>
        <dbReference type="ARBA" id="ARBA00023015"/>
    </source>
</evidence>
<accession>A0A154IM11</accession>
<evidence type="ECO:0000313" key="9">
    <source>
        <dbReference type="EMBL" id="KZB01629.1"/>
    </source>
</evidence>
<dbReference type="GO" id="GO:0003677">
    <property type="term" value="F:DNA binding"/>
    <property type="evidence" value="ECO:0007669"/>
    <property type="project" value="UniProtKB-KW"/>
</dbReference>
<evidence type="ECO:0000256" key="7">
    <source>
        <dbReference type="ARBA" id="ARBA00083243"/>
    </source>
</evidence>
<gene>
    <name evidence="9" type="ORF">A4A59_01770</name>
</gene>
<evidence type="ECO:0000256" key="6">
    <source>
        <dbReference type="ARBA" id="ARBA00067332"/>
    </source>
</evidence>
<comment type="caution">
    <text evidence="9">The sequence shown here is derived from an EMBL/GenBank/DDBJ whole genome shotgun (WGS) entry which is preliminary data.</text>
</comment>
<evidence type="ECO:0000256" key="4">
    <source>
        <dbReference type="ARBA" id="ARBA00023163"/>
    </source>
</evidence>
<dbReference type="InterPro" id="IPR036388">
    <property type="entry name" value="WH-like_DNA-bd_sf"/>
</dbReference>
<evidence type="ECO:0000256" key="5">
    <source>
        <dbReference type="ARBA" id="ARBA00054626"/>
    </source>
</evidence>
<comment type="function">
    <text evidence="5">Transcriptional regulator of the ttuABCDE tartrate utilization operon.</text>
</comment>
<dbReference type="InterPro" id="IPR000847">
    <property type="entry name" value="LysR_HTH_N"/>
</dbReference>
<evidence type="ECO:0000256" key="3">
    <source>
        <dbReference type="ARBA" id="ARBA00023125"/>
    </source>
</evidence>
<name>A0A154IM11_RHILE</name>
<dbReference type="InterPro" id="IPR050176">
    <property type="entry name" value="LTTR"/>
</dbReference>
<dbReference type="InterPro" id="IPR036390">
    <property type="entry name" value="WH_DNA-bd_sf"/>
</dbReference>
<keyword evidence="2" id="KW-0805">Transcription regulation</keyword>
<dbReference type="Pfam" id="PF03466">
    <property type="entry name" value="LysR_substrate"/>
    <property type="match status" value="1"/>
</dbReference>
<dbReference type="SUPFAM" id="SSF53850">
    <property type="entry name" value="Periplasmic binding protein-like II"/>
    <property type="match status" value="1"/>
</dbReference>
<reference evidence="9" key="1">
    <citation type="submission" date="2016-03" db="EMBL/GenBank/DDBJ databases">
        <title>Microsymbionts genomes from the relict species Vavilovia formosa.</title>
        <authorList>
            <person name="Chirak E."/>
            <person name="Kimeklis A."/>
            <person name="Kopat V."/>
            <person name="Andronov E."/>
        </authorList>
    </citation>
    <scope>NUCLEOTIDE SEQUENCE [LARGE SCALE GENOMIC DNA]</scope>
    <source>
        <strain evidence="9">Vaf12</strain>
    </source>
</reference>
<dbReference type="PANTHER" id="PTHR30579">
    <property type="entry name" value="TRANSCRIPTIONAL REGULATOR"/>
    <property type="match status" value="1"/>
</dbReference>
<dbReference type="Gene3D" id="1.10.10.10">
    <property type="entry name" value="Winged helix-like DNA-binding domain superfamily/Winged helix DNA-binding domain"/>
    <property type="match status" value="1"/>
</dbReference>
<proteinExistence type="inferred from homology"/>
<evidence type="ECO:0000259" key="8">
    <source>
        <dbReference type="PROSITE" id="PS50931"/>
    </source>
</evidence>
<keyword evidence="4" id="KW-0804">Transcription</keyword>
<dbReference type="PROSITE" id="PS50931">
    <property type="entry name" value="HTH_LYSR"/>
    <property type="match status" value="1"/>
</dbReference>
<dbReference type="InterPro" id="IPR005119">
    <property type="entry name" value="LysR_subst-bd"/>
</dbReference>
<dbReference type="Gene3D" id="3.40.190.10">
    <property type="entry name" value="Periplasmic binding protein-like II"/>
    <property type="match status" value="2"/>
</dbReference>
<sequence>MQHFDTDALATFVAVADAGGFTAAGTRIGKSQAAVSLIIARFEEQIGRKLFDRTRRGVHLTETGEILIGYARRIIAIEDEALAALDPGAMRGYVRLGMPDDYIELFGKPLIEEFSRANPRIQVEIQCDFSRSLEAMVEHGTINLAIITRAPDSIVGELLRREPLVWCGPPDGQIERQRPLPLALFPEKDCRARPHIVHALTQAGIGWRAAWTSSHLPSIQAALDAGAAVTALPASVVASRHRRLTAEADGLPSLKPLEIALLVPHGARAAVRTVASFVRSHFQQL</sequence>
<dbReference type="GO" id="GO:0003700">
    <property type="term" value="F:DNA-binding transcription factor activity"/>
    <property type="evidence" value="ECO:0007669"/>
    <property type="project" value="InterPro"/>
</dbReference>
<dbReference type="EMBL" id="LVYU01000079">
    <property type="protein sequence ID" value="KZB01629.1"/>
    <property type="molecule type" value="Genomic_DNA"/>
</dbReference>
<dbReference type="Pfam" id="PF00126">
    <property type="entry name" value="HTH_1"/>
    <property type="match status" value="1"/>
</dbReference>
<comment type="similarity">
    <text evidence="1">Belongs to the LysR transcriptional regulatory family.</text>
</comment>
<dbReference type="FunFam" id="1.10.10.10:FF:000001">
    <property type="entry name" value="LysR family transcriptional regulator"/>
    <property type="match status" value="1"/>
</dbReference>
<dbReference type="AlphaFoldDB" id="A0A154IM11"/>
<evidence type="ECO:0000256" key="1">
    <source>
        <dbReference type="ARBA" id="ARBA00009437"/>
    </source>
</evidence>
<dbReference type="PANTHER" id="PTHR30579:SF7">
    <property type="entry name" value="HTH-TYPE TRANSCRIPTIONAL REGULATOR LRHA-RELATED"/>
    <property type="match status" value="1"/>
</dbReference>
<feature type="domain" description="HTH lysR-type" evidence="8">
    <location>
        <begin position="4"/>
        <end position="61"/>
    </location>
</feature>
<protein>
    <recommendedName>
        <fullName evidence="6">HTH-type transcriptional regulator TtuA</fullName>
    </recommendedName>
    <alternativeName>
        <fullName evidence="7">Tartrate utilization transcriptional regulator</fullName>
    </alternativeName>
</protein>